<evidence type="ECO:0000256" key="2">
    <source>
        <dbReference type="ARBA" id="ARBA00093789"/>
    </source>
</evidence>
<dbReference type="InterPro" id="IPR052216">
    <property type="entry name" value="CRISPR_Csm3_endoribonuclease"/>
</dbReference>
<keyword evidence="1" id="KW-0051">Antiviral defense</keyword>
<dbReference type="Pfam" id="PF03787">
    <property type="entry name" value="RAMPs"/>
    <property type="match status" value="1"/>
</dbReference>
<dbReference type="InterPro" id="IPR005537">
    <property type="entry name" value="RAMP_III_fam"/>
</dbReference>
<sequence>MDETFVNPYTFVPFPSRPPVRKRPHGHLGDPNLLSGALHIRITAEAPLLVRNITRLSEGSDPGPSLPLHPDGTPFIPGSSLKGALRSLHETLANGCLRVFNANFSPTYRDSAESDVPADLRLAQVTQHDDPKQPPTIRLCDDEEPRRRVGQDLLQQLNSDGTLTSGQLLSIEDFKKGMATDAERNKHGKWMLFLSNASARETKHPYRAHVGKLTSHSADVSESAWQRFQRAVKGTDDQRTAQQERRGSDQRFVDVTFQYDPKQQGNAPELKLGWRYVASSQLSPGQPVWVRTDSSGQRVTDLRLAMIWRHPADEGDTAGERAEDFPPCCSVNKLCPSCRMFGSADVKGKDDEVARQNSYRGHVRFGDAQATTDVQPLEVTLPPMGAPRPGAGQFYLVNDPSTVGNAGKPPLREWSSSADLQERRRLRGRKYYWHTPPAGQEPPARGTAREHQTNEEMLAEAAAFPAGTEFTARLSFTDLDREQLGGLLAVLQPGLLLEREGLRHHLGGGRSLGYGTCSISLDREAGWVRYSGTRYGAPGPEVSLDDVAEFLDEFQRSESSKDTLQEIGPLVAKVLDPSSVDPDTVWYPPGASWSKRGEKEFDDGYDFWQQSSGAELKEEKGVRTGYPLAPLPDVSAPDQSLPIVKDDQSVELPRQKPLPGDR</sequence>
<dbReference type="GO" id="GO:0051607">
    <property type="term" value="P:defense response to virus"/>
    <property type="evidence" value="ECO:0007669"/>
    <property type="project" value="UniProtKB-KW"/>
</dbReference>
<dbReference type="AlphaFoldDB" id="A0A839DX17"/>
<keyword evidence="6" id="KW-1185">Reference proteome</keyword>
<accession>A0A839DX17</accession>
<dbReference type="EMBL" id="JACGWZ010000003">
    <property type="protein sequence ID" value="MBA8825289.1"/>
    <property type="molecule type" value="Genomic_DNA"/>
</dbReference>
<dbReference type="NCBIfam" id="TIGR03986">
    <property type="entry name" value="TIGR03986 family CRISPR-associated RAMP protein"/>
    <property type="match status" value="1"/>
</dbReference>
<feature type="domain" description="CRISPR type III-associated protein" evidence="4">
    <location>
        <begin position="67"/>
        <end position="96"/>
    </location>
</feature>
<protein>
    <submittedName>
        <fullName evidence="5">CRISPR-associated protein (TIGR03986 family)</fullName>
    </submittedName>
</protein>
<dbReference type="PANTHER" id="PTHR35579:SF3">
    <property type="entry name" value="CRISPR SYSTEM CMS ENDORIBONUCLEASE CSM3"/>
    <property type="match status" value="1"/>
</dbReference>
<evidence type="ECO:0000256" key="3">
    <source>
        <dbReference type="SAM" id="MobiDB-lite"/>
    </source>
</evidence>
<organism evidence="5 6">
    <name type="scientific">Halosaccharopolyspora lacisalsi</name>
    <dbReference type="NCBI Taxonomy" id="1000566"/>
    <lineage>
        <taxon>Bacteria</taxon>
        <taxon>Bacillati</taxon>
        <taxon>Actinomycetota</taxon>
        <taxon>Actinomycetes</taxon>
        <taxon>Pseudonocardiales</taxon>
        <taxon>Pseudonocardiaceae</taxon>
        <taxon>Halosaccharopolyspora</taxon>
    </lineage>
</organism>
<gene>
    <name evidence="5" type="ORF">FHX42_002640</name>
</gene>
<evidence type="ECO:0000259" key="4">
    <source>
        <dbReference type="Pfam" id="PF03787"/>
    </source>
</evidence>
<feature type="region of interest" description="Disordered" evidence="3">
    <location>
        <begin position="614"/>
        <end position="662"/>
    </location>
</feature>
<name>A0A839DX17_9PSEU</name>
<dbReference type="Proteomes" id="UP000569329">
    <property type="component" value="Unassembled WGS sequence"/>
</dbReference>
<proteinExistence type="predicted"/>
<reference evidence="5 6" key="1">
    <citation type="submission" date="2020-07" db="EMBL/GenBank/DDBJ databases">
        <title>Sequencing the genomes of 1000 actinobacteria strains.</title>
        <authorList>
            <person name="Klenk H.-P."/>
        </authorList>
    </citation>
    <scope>NUCLEOTIDE SEQUENCE [LARGE SCALE GENOMIC DNA]</scope>
    <source>
        <strain evidence="5 6">DSM 45975</strain>
    </source>
</reference>
<evidence type="ECO:0000313" key="6">
    <source>
        <dbReference type="Proteomes" id="UP000569329"/>
    </source>
</evidence>
<dbReference type="PANTHER" id="PTHR35579">
    <property type="entry name" value="CRISPR SYSTEM CMS ENDORIBONUCLEASE CSM3"/>
    <property type="match status" value="1"/>
</dbReference>
<comment type="caution">
    <text evidence="5">The sequence shown here is derived from an EMBL/GenBank/DDBJ whole genome shotgun (WGS) entry which is preliminary data.</text>
</comment>
<evidence type="ECO:0000256" key="1">
    <source>
        <dbReference type="ARBA" id="ARBA00023118"/>
    </source>
</evidence>
<comment type="subunit">
    <text evidence="2">Part of the Csm effector complex that includes Cas10, Csm2, Csm3, Csm4 and Csm5.</text>
</comment>
<dbReference type="RefSeq" id="WP_182544492.1">
    <property type="nucleotide sequence ID" value="NZ_JACGWZ010000003.1"/>
</dbReference>
<evidence type="ECO:0000313" key="5">
    <source>
        <dbReference type="EMBL" id="MBA8825289.1"/>
    </source>
</evidence>
<dbReference type="InterPro" id="IPR023825">
    <property type="entry name" value="CRISPR-assoc_RAMP_BGP1436"/>
</dbReference>